<accession>A0A132MXD3</accession>
<proteinExistence type="inferred from homology"/>
<dbReference type="Gene3D" id="3.90.1720.10">
    <property type="entry name" value="endopeptidase domain like (from Nostoc punctiforme)"/>
    <property type="match status" value="1"/>
</dbReference>
<sequence length="336" mass="37336">MASERTRRPRMRLLLALCTTAVAASVLLPGSVQAQPEPSLQDVQRQVEALYGQAEVSTEKYNGLQEKLQEKQKQLQLINQRIARQQKKLEEMRKTIGAIASAQYRNGGMDTTLQLLLANNPQKFLEQAASLDQLTQQQADQLRRIAASQQQLNSDKRAAAREIAEIEQLRKQMEAHKNEIVGNLNKAQRLLNGLKAEQRRKLQAADRGDDVKYIGAASGDAAIAIEFARRQLGEPYEWGATGPDSWDCSGLTMRAWEQAGVDIPRTSQAQYDALRKVPRSQLRPGDLVFFGYNGEVSHVGIYVGNGRMIHATHPGSTVQLDPVDSMNKPYIGAARP</sequence>
<evidence type="ECO:0000256" key="2">
    <source>
        <dbReference type="ARBA" id="ARBA00022670"/>
    </source>
</evidence>
<gene>
    <name evidence="8" type="ORF">LI90_3598</name>
</gene>
<feature type="signal peptide" evidence="6">
    <location>
        <begin position="1"/>
        <end position="34"/>
    </location>
</feature>
<keyword evidence="5" id="KW-0175">Coiled coil</keyword>
<comment type="similarity">
    <text evidence="1">Belongs to the peptidase C40 family.</text>
</comment>
<keyword evidence="6" id="KW-0732">Signal</keyword>
<dbReference type="EMBL" id="LAXD01000001">
    <property type="protein sequence ID" value="KWX02555.1"/>
    <property type="molecule type" value="Genomic_DNA"/>
</dbReference>
<dbReference type="PROSITE" id="PS51935">
    <property type="entry name" value="NLPC_P60"/>
    <property type="match status" value="1"/>
</dbReference>
<dbReference type="Pfam" id="PF00877">
    <property type="entry name" value="NLPC_P60"/>
    <property type="match status" value="1"/>
</dbReference>
<evidence type="ECO:0000256" key="6">
    <source>
        <dbReference type="SAM" id="SignalP"/>
    </source>
</evidence>
<evidence type="ECO:0000256" key="3">
    <source>
        <dbReference type="ARBA" id="ARBA00022801"/>
    </source>
</evidence>
<dbReference type="Proteomes" id="UP000070188">
    <property type="component" value="Unassembled WGS sequence"/>
</dbReference>
<evidence type="ECO:0000256" key="1">
    <source>
        <dbReference type="ARBA" id="ARBA00007074"/>
    </source>
</evidence>
<dbReference type="PATRIC" id="fig|1469144.10.peg.3860"/>
<feature type="coiled-coil region" evidence="5">
    <location>
        <begin position="54"/>
        <end position="95"/>
    </location>
</feature>
<dbReference type="InterPro" id="IPR051202">
    <property type="entry name" value="Peptidase_C40"/>
</dbReference>
<evidence type="ECO:0000313" key="9">
    <source>
        <dbReference type="Proteomes" id="UP000070188"/>
    </source>
</evidence>
<evidence type="ECO:0000313" key="8">
    <source>
        <dbReference type="EMBL" id="KWX02555.1"/>
    </source>
</evidence>
<reference evidence="9" key="1">
    <citation type="submission" date="2015-04" db="EMBL/GenBank/DDBJ databases">
        <title>Physiological reanalysis, assessment of diazotrophy, and genome sequences of multiple isolates of Streptomyces thermoautotrophicus.</title>
        <authorList>
            <person name="MacKellar D.C."/>
            <person name="Lieber L."/>
            <person name="Norman J."/>
            <person name="Bolger A."/>
            <person name="Tobin C."/>
            <person name="Murray J.W."/>
            <person name="Chang R."/>
            <person name="Ford T."/>
            <person name="Nguyen P.Q."/>
            <person name="Woodward J."/>
            <person name="Permingeat H."/>
            <person name="Joshi N.S."/>
            <person name="Silver P.A."/>
            <person name="Usadel B."/>
            <person name="Rutherford A.W."/>
            <person name="Friesen M."/>
            <person name="Prell J."/>
        </authorList>
    </citation>
    <scope>NUCLEOTIDE SEQUENCE [LARGE SCALE GENOMIC DNA]</scope>
    <source>
        <strain evidence="9">H1</strain>
    </source>
</reference>
<evidence type="ECO:0000256" key="4">
    <source>
        <dbReference type="ARBA" id="ARBA00022807"/>
    </source>
</evidence>
<keyword evidence="3" id="KW-0378">Hydrolase</keyword>
<evidence type="ECO:0000256" key="5">
    <source>
        <dbReference type="SAM" id="Coils"/>
    </source>
</evidence>
<dbReference type="STRING" id="1469144.LI90_3598"/>
<dbReference type="SUPFAM" id="SSF54001">
    <property type="entry name" value="Cysteine proteinases"/>
    <property type="match status" value="1"/>
</dbReference>
<feature type="coiled-coil region" evidence="5">
    <location>
        <begin position="131"/>
        <end position="197"/>
    </location>
</feature>
<keyword evidence="2" id="KW-0645">Protease</keyword>
<dbReference type="Gene3D" id="6.10.250.3150">
    <property type="match status" value="1"/>
</dbReference>
<dbReference type="PANTHER" id="PTHR47053:SF1">
    <property type="entry name" value="MUREIN DD-ENDOPEPTIDASE MEPH-RELATED"/>
    <property type="match status" value="1"/>
</dbReference>
<dbReference type="PANTHER" id="PTHR47053">
    <property type="entry name" value="MUREIN DD-ENDOPEPTIDASE MEPH-RELATED"/>
    <property type="match status" value="1"/>
</dbReference>
<comment type="caution">
    <text evidence="8">The sequence shown here is derived from an EMBL/GenBank/DDBJ whole genome shotgun (WGS) entry which is preliminary data.</text>
</comment>
<keyword evidence="9" id="KW-1185">Reference proteome</keyword>
<dbReference type="GO" id="GO:0008234">
    <property type="term" value="F:cysteine-type peptidase activity"/>
    <property type="evidence" value="ECO:0007669"/>
    <property type="project" value="UniProtKB-KW"/>
</dbReference>
<name>A0A132MXD3_9ACTN</name>
<protein>
    <submittedName>
        <fullName evidence="8">NLP/P60 protein</fullName>
    </submittedName>
</protein>
<evidence type="ECO:0000259" key="7">
    <source>
        <dbReference type="PROSITE" id="PS51935"/>
    </source>
</evidence>
<dbReference type="InterPro" id="IPR000064">
    <property type="entry name" value="NLP_P60_dom"/>
</dbReference>
<keyword evidence="4" id="KW-0788">Thiol protease</keyword>
<dbReference type="AlphaFoldDB" id="A0A132MXD3"/>
<dbReference type="GO" id="GO:0006508">
    <property type="term" value="P:proteolysis"/>
    <property type="evidence" value="ECO:0007669"/>
    <property type="project" value="UniProtKB-KW"/>
</dbReference>
<dbReference type="InterPro" id="IPR038765">
    <property type="entry name" value="Papain-like_cys_pep_sf"/>
</dbReference>
<feature type="domain" description="NlpC/P60" evidence="7">
    <location>
        <begin position="218"/>
        <end position="336"/>
    </location>
</feature>
<organism evidence="8 9">
    <name type="scientific">Carbonactinospora thermoautotrophica</name>
    <dbReference type="NCBI Taxonomy" id="1469144"/>
    <lineage>
        <taxon>Bacteria</taxon>
        <taxon>Bacillati</taxon>
        <taxon>Actinomycetota</taxon>
        <taxon>Actinomycetes</taxon>
        <taxon>Kitasatosporales</taxon>
        <taxon>Carbonactinosporaceae</taxon>
        <taxon>Carbonactinospora</taxon>
    </lineage>
</organism>
<feature type="chain" id="PRO_5007452717" evidence="6">
    <location>
        <begin position="35"/>
        <end position="336"/>
    </location>
</feature>